<dbReference type="EMBL" id="AMWJ02000002">
    <property type="protein sequence ID" value="NNJ16178.1"/>
    <property type="molecule type" value="Genomic_DNA"/>
</dbReference>
<accession>A0A7K4EEU7</accession>
<evidence type="ECO:0000313" key="4">
    <source>
        <dbReference type="Proteomes" id="UP000010448"/>
    </source>
</evidence>
<name>A0A7K4EEU7_9PSED</name>
<dbReference type="GO" id="GO:0016746">
    <property type="term" value="F:acyltransferase activity"/>
    <property type="evidence" value="ECO:0007669"/>
    <property type="project" value="UniProtKB-UniRule"/>
</dbReference>
<dbReference type="AlphaFoldDB" id="A0A7K4EEU7"/>
<gene>
    <name evidence="3" type="ORF">CSV86_013595</name>
</gene>
<keyword evidence="2" id="KW-0204">Cytolysis</keyword>
<evidence type="ECO:0000256" key="1">
    <source>
        <dbReference type="ARBA" id="ARBA00005686"/>
    </source>
</evidence>
<keyword evidence="2" id="KW-0963">Cytoplasm</keyword>
<proteinExistence type="inferred from homology"/>
<comment type="function">
    <text evidence="2">Involved in fatty acylation of protoxin at internal lysine residues, thereby converting it to the active toxin.</text>
</comment>
<dbReference type="Pfam" id="PF02794">
    <property type="entry name" value="HlyC"/>
    <property type="match status" value="1"/>
</dbReference>
<dbReference type="GO" id="GO:0005737">
    <property type="term" value="C:cytoplasm"/>
    <property type="evidence" value="ECO:0007669"/>
    <property type="project" value="UniProtKB-SubCell"/>
</dbReference>
<evidence type="ECO:0000313" key="3">
    <source>
        <dbReference type="EMBL" id="NNJ16178.1"/>
    </source>
</evidence>
<dbReference type="InterPro" id="IPR003996">
    <property type="entry name" value="RTX_toxin-activating_protC_bac"/>
</dbReference>
<comment type="subcellular location">
    <subcellularLocation>
        <location evidence="2">Cytoplasm</location>
    </subcellularLocation>
</comment>
<dbReference type="GO" id="GO:0031640">
    <property type="term" value="P:killing of cells of another organism"/>
    <property type="evidence" value="ECO:0007669"/>
    <property type="project" value="UniProtKB-KW"/>
</dbReference>
<comment type="similarity">
    <text evidence="1 2">Belongs to the RTX toxin acyltransferase family.</text>
</comment>
<organism evidence="3 4">
    <name type="scientific">Pseudomonas bharatica CSV86</name>
    <dbReference type="NCBI Taxonomy" id="1005395"/>
    <lineage>
        <taxon>Bacteria</taxon>
        <taxon>Pseudomonadati</taxon>
        <taxon>Pseudomonadota</taxon>
        <taxon>Gammaproteobacteria</taxon>
        <taxon>Pseudomonadales</taxon>
        <taxon>Pseudomonadaceae</taxon>
        <taxon>Pseudomonas</taxon>
        <taxon>Pseudomonas bharatica</taxon>
    </lineage>
</organism>
<sequence length="87" mass="10154">MIMFMSGSYSTFQMRTLNFWITPAIDHQQILFLFDNTARPIGYVTWAHLAPDTEHRLLNNKDFLLHPSEWNEGGKTWLIDFCFPCGG</sequence>
<protein>
    <recommendedName>
        <fullName evidence="2">RTX toxin-activating lysine-acyltransferase</fullName>
        <ecNumber evidence="2">2.3.1.-</ecNumber>
    </recommendedName>
</protein>
<keyword evidence="2" id="KW-0808">Transferase</keyword>
<dbReference type="Proteomes" id="UP000010448">
    <property type="component" value="Unassembled WGS sequence"/>
</dbReference>
<dbReference type="EC" id="2.3.1.-" evidence="2"/>
<comment type="caution">
    <text evidence="3">The sequence shown here is derived from an EMBL/GenBank/DDBJ whole genome shotgun (WGS) entry which is preliminary data.</text>
</comment>
<dbReference type="GO" id="GO:0009404">
    <property type="term" value="P:toxin metabolic process"/>
    <property type="evidence" value="ECO:0007669"/>
    <property type="project" value="UniProtKB-UniRule"/>
</dbReference>
<keyword evidence="4" id="KW-1185">Reference proteome</keyword>
<reference evidence="3 4" key="1">
    <citation type="journal article" date="2013" name="Genome Announc.">
        <title>Genome Sequence of Naphthalene-Degrading Soil Bacterium Pseudomonas putida CSV86.</title>
        <authorList>
            <person name="Phale P.S."/>
            <person name="Paliwal V."/>
            <person name="Raju S.C."/>
            <person name="Modak A."/>
            <person name="Purohit H.J."/>
        </authorList>
    </citation>
    <scope>NUCLEOTIDE SEQUENCE [LARGE SCALE GENOMIC DNA]</scope>
    <source>
        <strain evidence="3 4">CSV86</strain>
    </source>
</reference>
<keyword evidence="2" id="KW-0012">Acyltransferase</keyword>
<evidence type="ECO:0000256" key="2">
    <source>
        <dbReference type="RuleBase" id="RU368102"/>
    </source>
</evidence>